<keyword evidence="3" id="KW-1185">Reference proteome</keyword>
<evidence type="ECO:0000256" key="1">
    <source>
        <dbReference type="SAM" id="MobiDB-lite"/>
    </source>
</evidence>
<dbReference type="OrthoDB" id="3522956at2759"/>
<name>A0A9X0AN46_9HELO</name>
<organism evidence="2 3">
    <name type="scientific">Sclerotinia nivalis</name>
    <dbReference type="NCBI Taxonomy" id="352851"/>
    <lineage>
        <taxon>Eukaryota</taxon>
        <taxon>Fungi</taxon>
        <taxon>Dikarya</taxon>
        <taxon>Ascomycota</taxon>
        <taxon>Pezizomycotina</taxon>
        <taxon>Leotiomycetes</taxon>
        <taxon>Helotiales</taxon>
        <taxon>Sclerotiniaceae</taxon>
        <taxon>Sclerotinia</taxon>
    </lineage>
</organism>
<evidence type="ECO:0000313" key="2">
    <source>
        <dbReference type="EMBL" id="KAJ8064033.1"/>
    </source>
</evidence>
<gene>
    <name evidence="2" type="ORF">OCU04_007874</name>
</gene>
<protein>
    <submittedName>
        <fullName evidence="2">Uncharacterized protein</fullName>
    </submittedName>
</protein>
<reference evidence="2" key="1">
    <citation type="submission" date="2022-11" db="EMBL/GenBank/DDBJ databases">
        <title>Genome Resource of Sclerotinia nivalis Strain SnTB1, a Plant Pathogen Isolated from American Ginseng.</title>
        <authorList>
            <person name="Fan S."/>
        </authorList>
    </citation>
    <scope>NUCLEOTIDE SEQUENCE</scope>
    <source>
        <strain evidence="2">SnTB1</strain>
    </source>
</reference>
<feature type="compositionally biased region" description="Polar residues" evidence="1">
    <location>
        <begin position="280"/>
        <end position="296"/>
    </location>
</feature>
<evidence type="ECO:0000313" key="3">
    <source>
        <dbReference type="Proteomes" id="UP001152300"/>
    </source>
</evidence>
<feature type="region of interest" description="Disordered" evidence="1">
    <location>
        <begin position="225"/>
        <end position="344"/>
    </location>
</feature>
<proteinExistence type="predicted"/>
<sequence>MTKTSEATVFDKLPLIRSLFDLKLNGMLKDSKDQLCYDPEHAKTDKPALPKVPGKIVYMYDLIESKFQHCRPGYDRIAKWNISTLWTLVDCLVRFLDGKPLPPDSKMGRAEKHWAIELESIELLAIYLGNTEIKDKGVRSALISYMRRIPALEPARSESRLDQKMGTLKRANAAKVEERKKFEIVDLTDDKIPDQVKLKKKTQWTPSSQKLNKDQLTSILKKLEKESQPLPAARNAKEKTQVGSPLQKPKKASHPTPTLQKLQEETQPKSTMQKSKEANKSTPAQQKSKKPTQSDTNLHKPNKPTPPIPTVQKSKKASQPSPTKQKSKKPNQSATTRQNLSPMPTDAYIRLNETYPRVLHVKIASVMKGSGLIGRLLEDLYLGAFAAGDMSKVVGKNRRGKPTLLWDEVMKCFSVPGNMVEKMLSWGEDDRWAPMVMFVERCQLDRALWQKWNKQDLVLAKYFDTFVKASVCASEN</sequence>
<dbReference type="AlphaFoldDB" id="A0A9X0AN46"/>
<dbReference type="Proteomes" id="UP001152300">
    <property type="component" value="Unassembled WGS sequence"/>
</dbReference>
<accession>A0A9X0AN46</accession>
<comment type="caution">
    <text evidence="2">The sequence shown here is derived from an EMBL/GenBank/DDBJ whole genome shotgun (WGS) entry which is preliminary data.</text>
</comment>
<dbReference type="EMBL" id="JAPEIS010000008">
    <property type="protein sequence ID" value="KAJ8064033.1"/>
    <property type="molecule type" value="Genomic_DNA"/>
</dbReference>